<dbReference type="InterPro" id="IPR011701">
    <property type="entry name" value="MFS"/>
</dbReference>
<dbReference type="InterPro" id="IPR020846">
    <property type="entry name" value="MFS_dom"/>
</dbReference>
<dbReference type="EMBL" id="LAEV01001956">
    <property type="protein sequence ID" value="KKA26858.1"/>
    <property type="molecule type" value="Genomic_DNA"/>
</dbReference>
<sequence length="579" mass="63289">MASEKDTSIVVPATDAEQQAPHHVDSDTASTTSEKFQPGVQRARATASVWGTKTLYTMFALLYLINFVNSLLSSVQSSLNAYITSSFKSHGLLSTLDVLSTILSGCTQLALAKIADVFGRAESFSSMLLITIVGLIMKAFAKNIQTYVAAHVLYWTGYVGQLYVVSVMMADMTSLRNRMIVFGLNATPTICSTFAGPKIAMLYYNHLNFRWAFGSFAIILAGVSLPMVALLFISERKARAQGLIPPNNSGRTVAESLKYYAIEFDIVGLIIIIAAWAFLLLPFSLVGYSPHGWKTGYIIAFIIVGALLFPVFYIWESRYATVQFLPWRYLRDPTIIGSCLLYAVMFLSTYTWDTYLYSYVQVVNRLNIATAGYVINSYGLSSAIISPFAGWLIHKTGNFKWVAMSGVPMMLIGTGLLIPFRHPGIGRGWIVLTQVLVGIGAGFFSMCGQLAVMVPVTHQEVASVLAVYGMFGSLGASIGIAIAGGIWNNTLFKGLLKRLPTDLKSEAMTIYGSIVVQMSFPDGSSGRKAVVGAYGATQRYMVIAGACFMPFCLLSIWMWRNVNVKKLEAKGTQTKGNVF</sequence>
<evidence type="ECO:0000256" key="6">
    <source>
        <dbReference type="SAM" id="Phobius"/>
    </source>
</evidence>
<evidence type="ECO:0000256" key="4">
    <source>
        <dbReference type="ARBA" id="ARBA00023136"/>
    </source>
</evidence>
<evidence type="ECO:0000256" key="5">
    <source>
        <dbReference type="SAM" id="MobiDB-lite"/>
    </source>
</evidence>
<evidence type="ECO:0000313" key="8">
    <source>
        <dbReference type="EMBL" id="KKA26858.1"/>
    </source>
</evidence>
<evidence type="ECO:0000256" key="2">
    <source>
        <dbReference type="ARBA" id="ARBA00022692"/>
    </source>
</evidence>
<dbReference type="PROSITE" id="PS50850">
    <property type="entry name" value="MFS"/>
    <property type="match status" value="1"/>
</dbReference>
<dbReference type="PANTHER" id="PTHR23501">
    <property type="entry name" value="MAJOR FACILITATOR SUPERFAMILY"/>
    <property type="match status" value="1"/>
</dbReference>
<evidence type="ECO:0000256" key="3">
    <source>
        <dbReference type="ARBA" id="ARBA00022989"/>
    </source>
</evidence>
<evidence type="ECO:0000256" key="1">
    <source>
        <dbReference type="ARBA" id="ARBA00004141"/>
    </source>
</evidence>
<comment type="caution">
    <text evidence="8">The sequence shown here is derived from an EMBL/GenBank/DDBJ whole genome shotgun (WGS) entry which is preliminary data.</text>
</comment>
<feature type="transmembrane region" description="Helical" evidence="6">
    <location>
        <begin position="428"/>
        <end position="452"/>
    </location>
</feature>
<accession>A0A0F4ZAJ3</accession>
<feature type="transmembrane region" description="Helical" evidence="6">
    <location>
        <begin position="92"/>
        <end position="112"/>
    </location>
</feature>
<feature type="transmembrane region" description="Helical" evidence="6">
    <location>
        <begin position="464"/>
        <end position="487"/>
    </location>
</feature>
<dbReference type="Pfam" id="PF07690">
    <property type="entry name" value="MFS_1"/>
    <property type="match status" value="1"/>
</dbReference>
<feature type="transmembrane region" description="Helical" evidence="6">
    <location>
        <begin position="401"/>
        <end position="422"/>
    </location>
</feature>
<dbReference type="InterPro" id="IPR036259">
    <property type="entry name" value="MFS_trans_sf"/>
</dbReference>
<feature type="domain" description="Major facilitator superfamily (MFS) profile" evidence="7">
    <location>
        <begin position="58"/>
        <end position="524"/>
    </location>
</feature>
<feature type="transmembrane region" description="Helical" evidence="6">
    <location>
        <begin position="335"/>
        <end position="352"/>
    </location>
</feature>
<evidence type="ECO:0000313" key="9">
    <source>
        <dbReference type="Proteomes" id="UP000033483"/>
    </source>
</evidence>
<keyword evidence="2 6" id="KW-0812">Transmembrane</keyword>
<feature type="transmembrane region" description="Helical" evidence="6">
    <location>
        <begin position="266"/>
        <end position="285"/>
    </location>
</feature>
<comment type="subcellular location">
    <subcellularLocation>
        <location evidence="1">Membrane</location>
        <topology evidence="1">Multi-pass membrane protein</topology>
    </subcellularLocation>
</comment>
<keyword evidence="3 6" id="KW-1133">Transmembrane helix</keyword>
<dbReference type="GO" id="GO:0005886">
    <property type="term" value="C:plasma membrane"/>
    <property type="evidence" value="ECO:0007669"/>
    <property type="project" value="TreeGrafter"/>
</dbReference>
<dbReference type="OrthoDB" id="4078873at2759"/>
<name>A0A0F4ZAJ3_9PEZI</name>
<protein>
    <recommendedName>
        <fullName evidence="7">Major facilitator superfamily (MFS) profile domain-containing protein</fullName>
    </recommendedName>
</protein>
<feature type="transmembrane region" description="Helical" evidence="6">
    <location>
        <begin position="54"/>
        <end position="72"/>
    </location>
</feature>
<dbReference type="AlphaFoldDB" id="A0A0F4ZAJ3"/>
<organism evidence="8 9">
    <name type="scientific">Thielaviopsis punctulata</name>
    <dbReference type="NCBI Taxonomy" id="72032"/>
    <lineage>
        <taxon>Eukaryota</taxon>
        <taxon>Fungi</taxon>
        <taxon>Dikarya</taxon>
        <taxon>Ascomycota</taxon>
        <taxon>Pezizomycotina</taxon>
        <taxon>Sordariomycetes</taxon>
        <taxon>Hypocreomycetidae</taxon>
        <taxon>Microascales</taxon>
        <taxon>Ceratocystidaceae</taxon>
        <taxon>Thielaviopsis</taxon>
    </lineage>
</organism>
<dbReference type="SUPFAM" id="SSF103473">
    <property type="entry name" value="MFS general substrate transporter"/>
    <property type="match status" value="2"/>
</dbReference>
<feature type="transmembrane region" description="Helical" evidence="6">
    <location>
        <begin position="182"/>
        <end position="205"/>
    </location>
</feature>
<feature type="transmembrane region" description="Helical" evidence="6">
    <location>
        <begin position="147"/>
        <end position="170"/>
    </location>
</feature>
<dbReference type="PANTHER" id="PTHR23501:SF107">
    <property type="entry name" value="TRANSPORTER, PUTATIVE (AFU_ORTHOLOGUE AFUA_7G04730)-RELATED"/>
    <property type="match status" value="1"/>
</dbReference>
<feature type="transmembrane region" description="Helical" evidence="6">
    <location>
        <begin position="372"/>
        <end position="394"/>
    </location>
</feature>
<keyword evidence="9" id="KW-1185">Reference proteome</keyword>
<dbReference type="Proteomes" id="UP000033483">
    <property type="component" value="Unassembled WGS sequence"/>
</dbReference>
<proteinExistence type="predicted"/>
<feature type="transmembrane region" description="Helical" evidence="6">
    <location>
        <begin position="211"/>
        <end position="233"/>
    </location>
</feature>
<gene>
    <name evidence="8" type="ORF">TD95_002451</name>
</gene>
<keyword evidence="4 6" id="KW-0472">Membrane</keyword>
<feature type="region of interest" description="Disordered" evidence="5">
    <location>
        <begin position="1"/>
        <end position="37"/>
    </location>
</feature>
<dbReference type="GO" id="GO:0022857">
    <property type="term" value="F:transmembrane transporter activity"/>
    <property type="evidence" value="ECO:0007669"/>
    <property type="project" value="InterPro"/>
</dbReference>
<dbReference type="Gene3D" id="1.20.1250.20">
    <property type="entry name" value="MFS general substrate transporter like domains"/>
    <property type="match status" value="2"/>
</dbReference>
<feature type="transmembrane region" description="Helical" evidence="6">
    <location>
        <begin position="124"/>
        <end position="141"/>
    </location>
</feature>
<reference evidence="8 9" key="1">
    <citation type="submission" date="2015-03" db="EMBL/GenBank/DDBJ databases">
        <authorList>
            <person name="Radwan O."/>
            <person name="Al-Naeli F.A."/>
            <person name="Rendon G.A."/>
            <person name="Fields C."/>
        </authorList>
    </citation>
    <scope>NUCLEOTIDE SEQUENCE [LARGE SCALE GENOMIC DNA]</scope>
    <source>
        <strain evidence="8">CR-DP1</strain>
    </source>
</reference>
<evidence type="ECO:0000259" key="7">
    <source>
        <dbReference type="PROSITE" id="PS50850"/>
    </source>
</evidence>
<feature type="transmembrane region" description="Helical" evidence="6">
    <location>
        <begin position="297"/>
        <end position="315"/>
    </location>
</feature>
<feature type="transmembrane region" description="Helical" evidence="6">
    <location>
        <begin position="540"/>
        <end position="559"/>
    </location>
</feature>